<evidence type="ECO:0000313" key="3">
    <source>
        <dbReference type="Proteomes" id="UP000326924"/>
    </source>
</evidence>
<feature type="region of interest" description="Disordered" evidence="1">
    <location>
        <begin position="61"/>
        <end position="93"/>
    </location>
</feature>
<proteinExistence type="predicted"/>
<evidence type="ECO:0000313" key="2">
    <source>
        <dbReference type="EMBL" id="KAA8910299.1"/>
    </source>
</evidence>
<gene>
    <name evidence="2" type="ORF">FN846DRAFT_888458</name>
</gene>
<dbReference type="InParanoid" id="A0A5J5F2D7"/>
<protein>
    <submittedName>
        <fullName evidence="2">Uncharacterized protein</fullName>
    </submittedName>
</protein>
<evidence type="ECO:0000256" key="1">
    <source>
        <dbReference type="SAM" id="MobiDB-lite"/>
    </source>
</evidence>
<sequence>MAAVIYKTQICFEMDTRLPARVNSFSPQARADSNDGKSGLNLSSLRAHTYLTASSPILSHSTSTTAAGLPPTGIAHRLDQRPAAPSPADQEDDVMQMLFKKLSGQWRTYDA</sequence>
<organism evidence="2 3">
    <name type="scientific">Sphaerosporella brunnea</name>
    <dbReference type="NCBI Taxonomy" id="1250544"/>
    <lineage>
        <taxon>Eukaryota</taxon>
        <taxon>Fungi</taxon>
        <taxon>Dikarya</taxon>
        <taxon>Ascomycota</taxon>
        <taxon>Pezizomycotina</taxon>
        <taxon>Pezizomycetes</taxon>
        <taxon>Pezizales</taxon>
        <taxon>Pyronemataceae</taxon>
        <taxon>Sphaerosporella</taxon>
    </lineage>
</organism>
<dbReference type="EMBL" id="VXIS01000047">
    <property type="protein sequence ID" value="KAA8910299.1"/>
    <property type="molecule type" value="Genomic_DNA"/>
</dbReference>
<name>A0A5J5F2D7_9PEZI</name>
<accession>A0A5J5F2D7</accession>
<reference evidence="2 3" key="1">
    <citation type="submission" date="2019-09" db="EMBL/GenBank/DDBJ databases">
        <title>Draft genome of the ectomycorrhizal ascomycete Sphaerosporella brunnea.</title>
        <authorList>
            <consortium name="DOE Joint Genome Institute"/>
            <person name="Benucci G.M."/>
            <person name="Marozzi G."/>
            <person name="Antonielli L."/>
            <person name="Sanchez S."/>
            <person name="Marco P."/>
            <person name="Wang X."/>
            <person name="Falini L.B."/>
            <person name="Barry K."/>
            <person name="Haridas S."/>
            <person name="Lipzen A."/>
            <person name="Labutti K."/>
            <person name="Grigoriev I.V."/>
            <person name="Murat C."/>
            <person name="Martin F."/>
            <person name="Albertini E."/>
            <person name="Donnini D."/>
            <person name="Bonito G."/>
        </authorList>
    </citation>
    <scope>NUCLEOTIDE SEQUENCE [LARGE SCALE GENOMIC DNA]</scope>
    <source>
        <strain evidence="2 3">Sb_GMNB300</strain>
    </source>
</reference>
<dbReference type="AlphaFoldDB" id="A0A5J5F2D7"/>
<dbReference type="Proteomes" id="UP000326924">
    <property type="component" value="Unassembled WGS sequence"/>
</dbReference>
<comment type="caution">
    <text evidence="2">The sequence shown here is derived from an EMBL/GenBank/DDBJ whole genome shotgun (WGS) entry which is preliminary data.</text>
</comment>
<keyword evidence="3" id="KW-1185">Reference proteome</keyword>